<comment type="caution">
    <text evidence="1">The sequence shown here is derived from an EMBL/GenBank/DDBJ whole genome shotgun (WGS) entry which is preliminary data.</text>
</comment>
<name>A0A8T5GFQ7_9ARCH</name>
<dbReference type="CDD" id="cd02440">
    <property type="entry name" value="AdoMet_MTases"/>
    <property type="match status" value="1"/>
</dbReference>
<dbReference type="Gene3D" id="3.40.50.150">
    <property type="entry name" value="Vaccinia Virus protein VP39"/>
    <property type="match status" value="1"/>
</dbReference>
<dbReference type="InterPro" id="IPR011009">
    <property type="entry name" value="Kinase-like_dom_sf"/>
</dbReference>
<dbReference type="Pfam" id="PF13489">
    <property type="entry name" value="Methyltransf_23"/>
    <property type="match status" value="1"/>
</dbReference>
<evidence type="ECO:0000313" key="1">
    <source>
        <dbReference type="EMBL" id="MBT4870366.1"/>
    </source>
</evidence>
<dbReference type="GO" id="GO:0008168">
    <property type="term" value="F:methyltransferase activity"/>
    <property type="evidence" value="ECO:0007669"/>
    <property type="project" value="UniProtKB-KW"/>
</dbReference>
<dbReference type="SUPFAM" id="SSF53335">
    <property type="entry name" value="S-adenosyl-L-methionine-dependent methyltransferases"/>
    <property type="match status" value="1"/>
</dbReference>
<dbReference type="EMBL" id="JABJNZ010000030">
    <property type="protein sequence ID" value="MBT4870366.1"/>
    <property type="molecule type" value="Genomic_DNA"/>
</dbReference>
<organism evidence="1 2">
    <name type="scientific">Candidatus Iainarchaeum sp</name>
    <dbReference type="NCBI Taxonomy" id="3101447"/>
    <lineage>
        <taxon>Archaea</taxon>
        <taxon>Candidatus Iainarchaeota</taxon>
        <taxon>Candidatus Iainarchaeia</taxon>
        <taxon>Candidatus Iainarchaeales</taxon>
        <taxon>Candidatus Iainarchaeaceae</taxon>
        <taxon>Candidatus Iainarchaeum</taxon>
    </lineage>
</organism>
<proteinExistence type="predicted"/>
<accession>A0A8T5GFQ7</accession>
<reference evidence="1" key="1">
    <citation type="journal article" date="2021" name="ISME J.">
        <title>Mercury methylation by metabolically versatile and cosmopolitan marine bacteria.</title>
        <authorList>
            <person name="Lin H."/>
            <person name="Ascher D.B."/>
            <person name="Myung Y."/>
            <person name="Lamborg C.H."/>
            <person name="Hallam S.J."/>
            <person name="Gionfriddo C.M."/>
            <person name="Holt K.E."/>
            <person name="Moreau J.W."/>
        </authorList>
    </citation>
    <scope>NUCLEOTIDE SEQUENCE</scope>
    <source>
        <strain evidence="1">SI075_bin30</strain>
    </source>
</reference>
<sequence>MNIEPISPNKSRQITKIRSNLASTKNTKETKDKKPNLTIYYGRDAGLFSLLIEFSKFLYENNKKQTPDIVIPYWTKKTCYWDPEEHNGERNVFDYYFQLKKTEHIEDYFPVLNDHVKSAMELKRDLENNLIKNNDYNIKFINIPEKRFGLSRVNPPDFDFRDFFTIKLHIIKKVEKFVEENFKGKKVMGVHFRGPGHNIEIKRQLINLGYNCDSNSSPEGEITAVPYKEYFRLINRFIRRNPESKLFVTSDDSTILNRIKLRYGDRVIEYPAFRTKGGEMHLLKKQNKLPKVSGFKLGEDVLVEALLLAKCDVLIHQKSNVSNFIKLWNKELIAVDALNPAQYTHKGINPNKNILSKNLINSNKYNLKKVIRYWKNNKHVFVGSSKVGTTIIRNLSLDKLDFPCLFEQKDGLRQFYGENSKKESDAKLEEEVKTKERKVFFIVRSPFLRVISSYEFLKHKMFNECKKRYSAKGINLDNMNIAQYVNFLHKEICDGKSNRIISHFYPQKKTFKRNAFNNTQIDLLWQTEKLEEFLGIWNKAYDLNINIKQRRNVGTVDQNEYYKYYEKYPQLFTLVKKVFKEDLEWLNPIFNYEKDFKKTLKQRNRENNDKRLISTINQNILSKNLINSNKYNLKKVIRHGEYKNLNFKKFYFNKREDVLIGIDTKSNYIIKIELIRNPGKERTIKSEYEVMKHLNNKQCVTCPKVYEYGVISKEELLKIINSRENINRLIKEKYEYIIQEYVPNDGEPRLADIVLAILEQKRLGIFQGDIKIENIRFDSSKSLCHLIDYDQAIYLTDEQSNFSNEKFFEFCSSYYEQKYGKRNWIRLLEKYTKTNLKTLFRSNCFNLGETTLIKNQIITNSETGIYHTIKSEDVFTDGSRKIDIRGKLLDTIKFEKGEKVLDIGCNTGLLCQYLYDRGCNITGIDNDKRVVIAAKIIANILDKKINYYHVDIDQTDEIEDCGTIMLFSVLHHTRNVVKNAQKVANACNRIIIEAKLIEHGAQPHEGSWVRTSAWNFQSWEEFYEYCERIFPGFKFEKNLGLGSKKRNICVFVKRHKGKIIISNKNDIWVQDHKNKDNLFISSSCRMDSIVKPLPYHHIIQHTHNTKEFIQYLNYIENKIDIPHNLEAKVFRSQFLQVNEGKDILQIDKKKLLNEYSNSSSIILEICSQKIYKEGDFYIHHLAADRGDGDNNSEKPSKIASIQSKDELFNDLKIIKEITSNKHLLIVSHINPFNFIKREKFIDQLSMCCDQLNIDFLNLSKIIKKEHVTSPNHLNRLGFSVIKNAALNKLNAQ</sequence>
<keyword evidence="1" id="KW-0808">Transferase</keyword>
<evidence type="ECO:0000313" key="2">
    <source>
        <dbReference type="Proteomes" id="UP000722459"/>
    </source>
</evidence>
<dbReference type="GO" id="GO:0032259">
    <property type="term" value="P:methylation"/>
    <property type="evidence" value="ECO:0007669"/>
    <property type="project" value="UniProtKB-KW"/>
</dbReference>
<dbReference type="SUPFAM" id="SSF56112">
    <property type="entry name" value="Protein kinase-like (PK-like)"/>
    <property type="match status" value="1"/>
</dbReference>
<dbReference type="Gene3D" id="3.40.50.11350">
    <property type="match status" value="1"/>
</dbReference>
<dbReference type="Proteomes" id="UP000722459">
    <property type="component" value="Unassembled WGS sequence"/>
</dbReference>
<keyword evidence="1" id="KW-0489">Methyltransferase</keyword>
<dbReference type="PANTHER" id="PTHR43861">
    <property type="entry name" value="TRANS-ACONITATE 2-METHYLTRANSFERASE-RELATED"/>
    <property type="match status" value="1"/>
</dbReference>
<gene>
    <name evidence="1" type="ORF">HON47_02240</name>
</gene>
<dbReference type="InterPro" id="IPR029063">
    <property type="entry name" value="SAM-dependent_MTases_sf"/>
</dbReference>
<protein>
    <submittedName>
        <fullName evidence="1">Methyltransferase domain-containing protein</fullName>
    </submittedName>
</protein>